<keyword evidence="3" id="KW-1185">Reference proteome</keyword>
<proteinExistence type="predicted"/>
<reference evidence="2 3" key="1">
    <citation type="submission" date="2024-02" db="EMBL/GenBank/DDBJ databases">
        <title>De novo assembly and annotation of 12 fungi associated with fruit tree decline syndrome in Ontario, Canada.</title>
        <authorList>
            <person name="Sulman M."/>
            <person name="Ellouze W."/>
            <person name="Ilyukhin E."/>
        </authorList>
    </citation>
    <scope>NUCLEOTIDE SEQUENCE [LARGE SCALE GENOMIC DNA]</scope>
    <source>
        <strain evidence="2 3">M11/M66-122</strain>
    </source>
</reference>
<gene>
    <name evidence="2" type="ORF">SLS62_000851</name>
</gene>
<accession>A0AAN9V0K3</accession>
<dbReference type="Proteomes" id="UP001320420">
    <property type="component" value="Unassembled WGS sequence"/>
</dbReference>
<name>A0AAN9V0K3_9PEZI</name>
<feature type="region of interest" description="Disordered" evidence="1">
    <location>
        <begin position="21"/>
        <end position="57"/>
    </location>
</feature>
<feature type="compositionally biased region" description="Polar residues" evidence="1">
    <location>
        <begin position="48"/>
        <end position="57"/>
    </location>
</feature>
<protein>
    <submittedName>
        <fullName evidence="2">Uncharacterized protein</fullName>
    </submittedName>
</protein>
<sequence length="178" mass="19462">MPGGVDKSISWVDKLIDDHLEHNSQRIDESTPKSEDTQDRKKKEKSNRQTTDMMSNQDIYQTLQVLVDAEALNTSSQGAVQKGEEMQSLQGADESVGTNEHVQAEASEQACDTEDLPGLSDCDQDELVNLLECEYCGASLLPPSNPNGQPLEFCGSDKCGMPSGIPTFKDWSGFCDEA</sequence>
<feature type="region of interest" description="Disordered" evidence="1">
    <location>
        <begin position="76"/>
        <end position="108"/>
    </location>
</feature>
<evidence type="ECO:0000256" key="1">
    <source>
        <dbReference type="SAM" id="MobiDB-lite"/>
    </source>
</evidence>
<evidence type="ECO:0000313" key="3">
    <source>
        <dbReference type="Proteomes" id="UP001320420"/>
    </source>
</evidence>
<organism evidence="2 3">
    <name type="scientific">Diatrype stigma</name>
    <dbReference type="NCBI Taxonomy" id="117547"/>
    <lineage>
        <taxon>Eukaryota</taxon>
        <taxon>Fungi</taxon>
        <taxon>Dikarya</taxon>
        <taxon>Ascomycota</taxon>
        <taxon>Pezizomycotina</taxon>
        <taxon>Sordariomycetes</taxon>
        <taxon>Xylariomycetidae</taxon>
        <taxon>Xylariales</taxon>
        <taxon>Diatrypaceae</taxon>
        <taxon>Diatrype</taxon>
    </lineage>
</organism>
<comment type="caution">
    <text evidence="2">The sequence shown here is derived from an EMBL/GenBank/DDBJ whole genome shotgun (WGS) entry which is preliminary data.</text>
</comment>
<dbReference type="EMBL" id="JAKJXP020000003">
    <property type="protein sequence ID" value="KAK7757301.1"/>
    <property type="molecule type" value="Genomic_DNA"/>
</dbReference>
<dbReference type="AlphaFoldDB" id="A0AAN9V0K3"/>
<evidence type="ECO:0000313" key="2">
    <source>
        <dbReference type="EMBL" id="KAK7757301.1"/>
    </source>
</evidence>
<feature type="compositionally biased region" description="Basic and acidic residues" evidence="1">
    <location>
        <begin position="21"/>
        <end position="41"/>
    </location>
</feature>